<gene>
    <name evidence="2" type="ORF">SAMN05444405_101246</name>
</gene>
<dbReference type="AlphaFoldDB" id="A0A1M4T0C2"/>
<feature type="chain" id="PRO_5009907427" description="Lipoprotein" evidence="1">
    <location>
        <begin position="23"/>
        <end position="182"/>
    </location>
</feature>
<dbReference type="RefSeq" id="WP_073398685.1">
    <property type="nucleotide sequence ID" value="NZ_FQTV01000001.1"/>
</dbReference>
<evidence type="ECO:0000313" key="2">
    <source>
        <dbReference type="EMBL" id="SHE37889.1"/>
    </source>
</evidence>
<dbReference type="Proteomes" id="UP000184509">
    <property type="component" value="Unassembled WGS sequence"/>
</dbReference>
<evidence type="ECO:0000313" key="3">
    <source>
        <dbReference type="Proteomes" id="UP000184509"/>
    </source>
</evidence>
<evidence type="ECO:0008006" key="4">
    <source>
        <dbReference type="Google" id="ProtNLM"/>
    </source>
</evidence>
<protein>
    <recommendedName>
        <fullName evidence="4">Lipoprotein</fullName>
    </recommendedName>
</protein>
<sequence length="182" mass="20634">MKICRCLTFIGSLILFSCHCSKNTTTSAAESVPSTDNINQVTRGAKAIVYRTNRDYSNLVPVTMNSEKTKIISYPAPTDVFYKGKLAKPTPLKNGYLLDNRGINENTVFLNYTYEEYSRLTEAPSLQEMILRVAEKNPMVEIIDCGLRYQYKDEIKELNALIDANFPGCKKVIIKTHSIYLE</sequence>
<accession>A0A1M4T0C2</accession>
<reference evidence="3" key="1">
    <citation type="submission" date="2016-11" db="EMBL/GenBank/DDBJ databases">
        <authorList>
            <person name="Varghese N."/>
            <person name="Submissions S."/>
        </authorList>
    </citation>
    <scope>NUCLEOTIDE SEQUENCE [LARGE SCALE GENOMIC DNA]</scope>
    <source>
        <strain evidence="3">DSM 26991</strain>
    </source>
</reference>
<evidence type="ECO:0000256" key="1">
    <source>
        <dbReference type="SAM" id="SignalP"/>
    </source>
</evidence>
<organism evidence="2 3">
    <name type="scientific">Bacteroides luti</name>
    <dbReference type="NCBI Taxonomy" id="1297750"/>
    <lineage>
        <taxon>Bacteria</taxon>
        <taxon>Pseudomonadati</taxon>
        <taxon>Bacteroidota</taxon>
        <taxon>Bacteroidia</taxon>
        <taxon>Bacteroidales</taxon>
        <taxon>Bacteroidaceae</taxon>
        <taxon>Bacteroides</taxon>
    </lineage>
</organism>
<dbReference type="STRING" id="1297750.SAMN05444405_101246"/>
<keyword evidence="3" id="KW-1185">Reference proteome</keyword>
<dbReference type="EMBL" id="FQTV01000001">
    <property type="protein sequence ID" value="SHE37889.1"/>
    <property type="molecule type" value="Genomic_DNA"/>
</dbReference>
<name>A0A1M4T0C2_9BACE</name>
<dbReference type="OrthoDB" id="1099608at2"/>
<proteinExistence type="predicted"/>
<dbReference type="PROSITE" id="PS51257">
    <property type="entry name" value="PROKAR_LIPOPROTEIN"/>
    <property type="match status" value="1"/>
</dbReference>
<feature type="signal peptide" evidence="1">
    <location>
        <begin position="1"/>
        <end position="22"/>
    </location>
</feature>
<keyword evidence="1" id="KW-0732">Signal</keyword>